<dbReference type="AlphaFoldDB" id="A0A6J7NHA1"/>
<accession>A0A6J7NHA1</accession>
<dbReference type="EMBL" id="CAFBOY010000018">
    <property type="protein sequence ID" value="CAB4992507.1"/>
    <property type="molecule type" value="Genomic_DNA"/>
</dbReference>
<gene>
    <name evidence="2" type="ORF">UFOPK4022_00255</name>
</gene>
<name>A0A6J7NHA1_9ZZZZ</name>
<sequence>MAATGAEPETPISPRRAPTATVVSTATSIARSVPATGEGISVSTLSVETSRSASSTATESPTFLSQRVTVPSLTDSPSAGIVITVPPPDAAGAATGAAGGGVGATGAATGAATTGAATGAATTGAATGAGAEAPALSAITASSAPTATVWSTPTTIFVRIPATGEGISVSTLSVETSRSGSSTATMSPSFLSQRVTVPSLTLSPRAGIVTENDIAIFSSYLTVRVKWFSCKSHMSFAHCLRQCWVCMDERCNIIC</sequence>
<reference evidence="2" key="1">
    <citation type="submission" date="2020-05" db="EMBL/GenBank/DDBJ databases">
        <authorList>
            <person name="Chiriac C."/>
            <person name="Salcher M."/>
            <person name="Ghai R."/>
            <person name="Kavagutti S V."/>
        </authorList>
    </citation>
    <scope>NUCLEOTIDE SEQUENCE</scope>
</reference>
<protein>
    <submittedName>
        <fullName evidence="2">Unannotated protein</fullName>
    </submittedName>
</protein>
<evidence type="ECO:0000256" key="1">
    <source>
        <dbReference type="SAM" id="MobiDB-lite"/>
    </source>
</evidence>
<evidence type="ECO:0000313" key="2">
    <source>
        <dbReference type="EMBL" id="CAB4992507.1"/>
    </source>
</evidence>
<organism evidence="2">
    <name type="scientific">freshwater metagenome</name>
    <dbReference type="NCBI Taxonomy" id="449393"/>
    <lineage>
        <taxon>unclassified sequences</taxon>
        <taxon>metagenomes</taxon>
        <taxon>ecological metagenomes</taxon>
    </lineage>
</organism>
<proteinExistence type="predicted"/>
<feature type="region of interest" description="Disordered" evidence="1">
    <location>
        <begin position="1"/>
        <end position="20"/>
    </location>
</feature>